<sequence>MPLRHRGRRPPTLLVPFFVVGRWGNGGQRRQVRRETAAALGTQEDGHAAVVAAACIPAHPRFRPGLDPRCSRRAGHRGAARHPDTPRAGQRCPRPRPPPPPPRAPYDRRVGRGSVDISEVRNPYDYRNPVRDAAVFAGRGGEVAAIRYELDQAAVDRPSVCVVLHGQRMAGKTSLLNAAEWLARERGYVSVRVELVEGDGAPAAFFRKVYEELAVAVAAAGVPLDVADVRRVMAGAPARGDGALGEFPEAVALAGDRVPEAALRADLASFVGRLGKPLVLLVDEAQLIADDVRVLSVLRFLTSRVDGLVLVLAGTSELIGRITDVHSPILRQFKEIEVKRFVEVEDVRDCVLRPLQPLGLQFVDENGGVEALMYLTDGNPYEIQLFCHEMFARWQRGETPGMLLTSEVLDGIRSRLESGRDLADRPLIRTVRAMERTDLIAFNVLASALGHATADDAWFAYCMTRSPEITRAEYDRCRDSLVADGILAEGDVVRFAMETELFDEMYVRLWTVGQLGDGAHPQLAGRGTTRALFVNRLLALLDDFAQEPLRVFPTCCHGVGPGHLAQAVRALRGLPEEGPDCAPHINFLHAAVLRSGQPRALDLTTVTLTFAGQSVERWLYAPDTADASVDTPAFRATAARIAELGGELTAERVRLPLDTWPATEWFRRATGQVRKELGDNHLEAAYAAYGAGAVAVAEQHLRESFELAPGWEQANDLAYVCLAGGRPHEALDWASRAIALTGDPKELSLSRYNAAMACLLTGRREEALDRLGWAAQDVAALQLPEHQVEYLHVPVVDAATGAVTLREQQGVDVLVAVREAQALLGAADHVLPGAPLAAAGPGAGPVAAAAAGPVAVPGACPVPAAVAGPVPVAVSVPVPVPVPVLAAAPAPAPAAPPAPVVLCVATEWASGNGGLSTFNRNLCAALAAAGARVFCLVLAATAEEVAAADAVGVTLVPAPRRPGESDDMRLSGRPELPPGTVPDLVVGHSRITGPAARKLADDFFPRARRLHFVHMAPDEIEWYKPDREQGAAVRAAERTELERALGSSAYRVVAVGPRLHDQFLPEFTGGGLDPLRLDPGFDALDGSAPDGPRTPPGGRLRVLLFGRAEDERLKGLDLAATACGQVAAWLDDDGLPTPTLVVRGAPVETADEQQSGLTELSAETGLKVVVRPYSADQEVIARDLSSASLVVVPSRAEGFGLVGVEAVMAGVPVLVSSESGLADLLREVLDRETAARFVVAMSGNDEKDTDRWARAVERVLRDREGAFRQVAALREFLAGRVTWARAARTVLSAVAGRDETADTGTYTNAGTGADTYTNAGTGTGAGSGAGTP</sequence>
<evidence type="ECO:0000256" key="2">
    <source>
        <dbReference type="SAM" id="MobiDB-lite"/>
    </source>
</evidence>
<feature type="region of interest" description="Disordered" evidence="2">
    <location>
        <begin position="62"/>
        <end position="114"/>
    </location>
</feature>
<dbReference type="SUPFAM" id="SSF48452">
    <property type="entry name" value="TPR-like"/>
    <property type="match status" value="1"/>
</dbReference>
<dbReference type="InterPro" id="IPR027417">
    <property type="entry name" value="P-loop_NTPase"/>
</dbReference>
<name>A0ABS6Z2I6_9ACTN</name>
<feature type="compositionally biased region" description="Gly residues" evidence="2">
    <location>
        <begin position="1321"/>
        <end position="1332"/>
    </location>
</feature>
<feature type="domain" description="Orc1-like AAA ATPase" evidence="3">
    <location>
        <begin position="136"/>
        <end position="305"/>
    </location>
</feature>
<dbReference type="SUPFAM" id="SSF52540">
    <property type="entry name" value="P-loop containing nucleoside triphosphate hydrolases"/>
    <property type="match status" value="1"/>
</dbReference>
<reference evidence="4 5" key="1">
    <citation type="submission" date="2019-12" db="EMBL/GenBank/DDBJ databases">
        <title>Genome sequence of Streptomyces bambusae.</title>
        <authorList>
            <person name="Bansal K."/>
            <person name="Choksket S."/>
            <person name="Korpole S."/>
            <person name="Patil P.B."/>
        </authorList>
    </citation>
    <scope>NUCLEOTIDE SEQUENCE [LARGE SCALE GENOMIC DNA]</scope>
    <source>
        <strain evidence="4 5">SK60</strain>
    </source>
</reference>
<feature type="region of interest" description="Disordered" evidence="2">
    <location>
        <begin position="1302"/>
        <end position="1332"/>
    </location>
</feature>
<dbReference type="CDD" id="cd03801">
    <property type="entry name" value="GT4_PimA-like"/>
    <property type="match status" value="1"/>
</dbReference>
<dbReference type="InterPro" id="IPR011990">
    <property type="entry name" value="TPR-like_helical_dom_sf"/>
</dbReference>
<dbReference type="Gene3D" id="1.25.40.10">
    <property type="entry name" value="Tetratricopeptide repeat domain"/>
    <property type="match status" value="1"/>
</dbReference>
<feature type="compositionally biased region" description="Pro residues" evidence="2">
    <location>
        <begin position="95"/>
        <end position="104"/>
    </location>
</feature>
<feature type="region of interest" description="Disordered" evidence="2">
    <location>
        <begin position="959"/>
        <end position="981"/>
    </location>
</feature>
<feature type="compositionally biased region" description="Low complexity" evidence="2">
    <location>
        <begin position="1302"/>
        <end position="1320"/>
    </location>
</feature>
<dbReference type="Proteomes" id="UP000812013">
    <property type="component" value="Unassembled WGS sequence"/>
</dbReference>
<comment type="caution">
    <text evidence="4">The sequence shown here is derived from an EMBL/GenBank/DDBJ whole genome shotgun (WGS) entry which is preliminary data.</text>
</comment>
<dbReference type="Gene3D" id="3.40.50.300">
    <property type="entry name" value="P-loop containing nucleotide triphosphate hydrolases"/>
    <property type="match status" value="1"/>
</dbReference>
<evidence type="ECO:0000313" key="4">
    <source>
        <dbReference type="EMBL" id="MBW5481965.1"/>
    </source>
</evidence>
<evidence type="ECO:0000256" key="1">
    <source>
        <dbReference type="ARBA" id="ARBA00021292"/>
    </source>
</evidence>
<gene>
    <name evidence="4" type="ORF">GPJ59_08740</name>
</gene>
<dbReference type="SUPFAM" id="SSF53756">
    <property type="entry name" value="UDP-Glycosyltransferase/glycogen phosphorylase"/>
    <property type="match status" value="1"/>
</dbReference>
<feature type="compositionally biased region" description="Basic residues" evidence="2">
    <location>
        <begin position="71"/>
        <end position="80"/>
    </location>
</feature>
<dbReference type="Gene3D" id="3.40.50.2000">
    <property type="entry name" value="Glycogen Phosphorylase B"/>
    <property type="match status" value="2"/>
</dbReference>
<proteinExistence type="predicted"/>
<keyword evidence="5" id="KW-1185">Reference proteome</keyword>
<protein>
    <recommendedName>
        <fullName evidence="1">D-inositol 3-phosphate glycosyltransferase</fullName>
    </recommendedName>
</protein>
<dbReference type="Pfam" id="PF20706">
    <property type="entry name" value="GT4-conflict"/>
    <property type="match status" value="1"/>
</dbReference>
<dbReference type="Pfam" id="PF13191">
    <property type="entry name" value="AAA_16"/>
    <property type="match status" value="1"/>
</dbReference>
<dbReference type="EMBL" id="WTFF01000040">
    <property type="protein sequence ID" value="MBW5481965.1"/>
    <property type="molecule type" value="Genomic_DNA"/>
</dbReference>
<dbReference type="InterPro" id="IPR041664">
    <property type="entry name" value="AAA_16"/>
</dbReference>
<evidence type="ECO:0000259" key="3">
    <source>
        <dbReference type="Pfam" id="PF13191"/>
    </source>
</evidence>
<feature type="compositionally biased region" description="Basic and acidic residues" evidence="2">
    <location>
        <begin position="961"/>
        <end position="972"/>
    </location>
</feature>
<organism evidence="4 5">
    <name type="scientific">Streptomyces bambusae</name>
    <dbReference type="NCBI Taxonomy" id="1550616"/>
    <lineage>
        <taxon>Bacteria</taxon>
        <taxon>Bacillati</taxon>
        <taxon>Actinomycetota</taxon>
        <taxon>Actinomycetes</taxon>
        <taxon>Kitasatosporales</taxon>
        <taxon>Streptomycetaceae</taxon>
        <taxon>Streptomyces</taxon>
    </lineage>
</organism>
<dbReference type="PANTHER" id="PTHR12526">
    <property type="entry name" value="GLYCOSYLTRANSFERASE"/>
    <property type="match status" value="1"/>
</dbReference>
<accession>A0ABS6Z2I6</accession>
<evidence type="ECO:0000313" key="5">
    <source>
        <dbReference type="Proteomes" id="UP000812013"/>
    </source>
</evidence>